<protein>
    <submittedName>
        <fullName evidence="7">Translocation/assembly module TamB domain-containing protein</fullName>
    </submittedName>
</protein>
<proteinExistence type="predicted"/>
<keyword evidence="4 5" id="KW-0472">Membrane</keyword>
<feature type="domain" description="Translocation and assembly module TamB C-terminal" evidence="6">
    <location>
        <begin position="826"/>
        <end position="1136"/>
    </location>
</feature>
<dbReference type="InterPro" id="IPR007452">
    <property type="entry name" value="TamB_C"/>
</dbReference>
<keyword evidence="3 5" id="KW-1133">Transmembrane helix</keyword>
<accession>A0A934VPS4</accession>
<organism evidence="7 8">
    <name type="scientific">Luteolibacter pohnpeiensis</name>
    <dbReference type="NCBI Taxonomy" id="454153"/>
    <lineage>
        <taxon>Bacteria</taxon>
        <taxon>Pseudomonadati</taxon>
        <taxon>Verrucomicrobiota</taxon>
        <taxon>Verrucomicrobiia</taxon>
        <taxon>Verrucomicrobiales</taxon>
        <taxon>Verrucomicrobiaceae</taxon>
        <taxon>Luteolibacter</taxon>
    </lineage>
</organism>
<comment type="subcellular location">
    <subcellularLocation>
        <location evidence="1">Membrane</location>
        <topology evidence="1">Single-pass membrane protein</topology>
    </subcellularLocation>
</comment>
<dbReference type="Proteomes" id="UP000603141">
    <property type="component" value="Unassembled WGS sequence"/>
</dbReference>
<dbReference type="PANTHER" id="PTHR36985:SF1">
    <property type="entry name" value="TRANSLOCATION AND ASSEMBLY MODULE SUBUNIT TAMB"/>
    <property type="match status" value="1"/>
</dbReference>
<evidence type="ECO:0000256" key="2">
    <source>
        <dbReference type="ARBA" id="ARBA00022692"/>
    </source>
</evidence>
<keyword evidence="2 5" id="KW-0812">Transmembrane</keyword>
<dbReference type="GO" id="GO:0005886">
    <property type="term" value="C:plasma membrane"/>
    <property type="evidence" value="ECO:0007669"/>
    <property type="project" value="InterPro"/>
</dbReference>
<evidence type="ECO:0000256" key="4">
    <source>
        <dbReference type="ARBA" id="ARBA00023136"/>
    </source>
</evidence>
<keyword evidence="8" id="KW-1185">Reference proteome</keyword>
<dbReference type="RefSeq" id="WP_200267428.1">
    <property type="nucleotide sequence ID" value="NZ_JAENIJ010000003.1"/>
</dbReference>
<dbReference type="EMBL" id="JAENIJ010000003">
    <property type="protein sequence ID" value="MBK1881331.1"/>
    <property type="molecule type" value="Genomic_DNA"/>
</dbReference>
<evidence type="ECO:0000313" key="8">
    <source>
        <dbReference type="Proteomes" id="UP000603141"/>
    </source>
</evidence>
<evidence type="ECO:0000256" key="1">
    <source>
        <dbReference type="ARBA" id="ARBA00004167"/>
    </source>
</evidence>
<dbReference type="GO" id="GO:0009306">
    <property type="term" value="P:protein secretion"/>
    <property type="evidence" value="ECO:0007669"/>
    <property type="project" value="InterPro"/>
</dbReference>
<sequence>MDKEDKNPPKPRRRWARLLFRSFGIFVLVLIGLLIWLNGPGLRWLGPKIAAHFLEKAEIHGGFRLEGSVTGGLSVADLKLESDGSLKKLTIERATPLYRFADLIHGKVIGLEAQGIDAQLRLGIEKEEEEKQPKTLEEIVQMIRDIRPQVIPLKVAVNRVSVSAEKEGQPVFALDPSDFTHDAGSSEFNLNLGKMVAAQAQGQELPPQQSALIWEQDRITLKKLDPYPGIGIRDLAFETPASGQPQASVQLLVNDSVFDLDTAPGFSAASLNLRSGSLQLDEVAKSFGVEIPAAAKLTSLSLNVDDVMPDPLAATGMLQIVLEGVQYQDWSAPEVTFGATLEAAQASASLRTETLGTPVNLDVRAPIQRDGLNFKLGNATGELSVPKIPELIAQLAQRFDAIKADAVVPPSSLAGKFTVAFDDNNKPASADATLDLTPENPVAATPLKVTARWQGDAPATATVEMTGLKLDGTYQIAEKRYSGNLTLTDFKNQPLEPWLAIAGVELPGDFDVSASWKGSGDLVAKTHQGELALAAANWVQPEKSPIDATGDITYEWPGKVEATGLTLKAENQTIVANAELADNLLTLKNLLWTDGETEMASGTASLPVPEDFSKWREMLANDQRPLEIAIESRELSLAELKPWLPAAAKLDARSTGYLKIYSNGSYSDPKFDLALDLVNLHSPDQKQIPPVNLRLSLKAGDGRMVLDGGATAPDYAPAVIKADMDFRPSEWANNPDLIKQEKVNAEVELPRWDISRFAALVPSAKKLAGIFTAKVTVSGTVGEPEILGNAKIENGNFELNSDAVPPITGLTLDADATLSSVNVKTLRATIAGGTISASGTLGLKDGLGPLDFRVTGDHLPALRNEMMIVRTNADLRLQGPWDSAELTGEVGLVDSLFYRDIELLPIGVPFTGPSAASLPKLDAPKNPTSSVPEPFSNWRINVTVVTKDPFLIRGNLGTGQVDVALRIGGTIGNLAPDGTVRIRRGVAVLPFSTLNIPEGIVRFTPATGFDPILEIKGTSNPRPYQVEVYVYGSASDPQLVLTSNPPLPENEIMTLLATGTTTSGLEDTDTASSRALQLLIEEARRGRLPFSKQLRPLLKLADRVDFNLAESDPYDSDSFSTATIKLTDRYYISAGMGEQGDTRLIGIWRLNFR</sequence>
<dbReference type="PANTHER" id="PTHR36985">
    <property type="entry name" value="TRANSLOCATION AND ASSEMBLY MODULE SUBUNIT TAMB"/>
    <property type="match status" value="1"/>
</dbReference>
<evidence type="ECO:0000256" key="3">
    <source>
        <dbReference type="ARBA" id="ARBA00022989"/>
    </source>
</evidence>
<name>A0A934VPS4_9BACT</name>
<feature type="transmembrane region" description="Helical" evidence="5">
    <location>
        <begin position="18"/>
        <end position="37"/>
    </location>
</feature>
<comment type="caution">
    <text evidence="7">The sequence shown here is derived from an EMBL/GenBank/DDBJ whole genome shotgun (WGS) entry which is preliminary data.</text>
</comment>
<reference evidence="7" key="1">
    <citation type="submission" date="2021-01" db="EMBL/GenBank/DDBJ databases">
        <title>Modified the classification status of verrucomicrobia.</title>
        <authorList>
            <person name="Feng X."/>
        </authorList>
    </citation>
    <scope>NUCLEOTIDE SEQUENCE</scope>
    <source>
        <strain evidence="7">KCTC 22041</strain>
    </source>
</reference>
<evidence type="ECO:0000256" key="5">
    <source>
        <dbReference type="SAM" id="Phobius"/>
    </source>
</evidence>
<gene>
    <name evidence="7" type="ORF">JIN85_02825</name>
</gene>
<dbReference type="Pfam" id="PF04357">
    <property type="entry name" value="TamB"/>
    <property type="match status" value="1"/>
</dbReference>
<evidence type="ECO:0000313" key="7">
    <source>
        <dbReference type="EMBL" id="MBK1881331.1"/>
    </source>
</evidence>
<evidence type="ECO:0000259" key="6">
    <source>
        <dbReference type="Pfam" id="PF04357"/>
    </source>
</evidence>
<dbReference type="AlphaFoldDB" id="A0A934VPS4"/>